<name>A0A5N6WJG8_9EURO</name>
<keyword evidence="1" id="KW-1133">Transmembrane helix</keyword>
<evidence type="ECO:0000313" key="2">
    <source>
        <dbReference type="EMBL" id="KAE8320981.1"/>
    </source>
</evidence>
<keyword evidence="1" id="KW-0812">Transmembrane</keyword>
<organism evidence="2 3">
    <name type="scientific">Aspergillus sergii</name>
    <dbReference type="NCBI Taxonomy" id="1034303"/>
    <lineage>
        <taxon>Eukaryota</taxon>
        <taxon>Fungi</taxon>
        <taxon>Dikarya</taxon>
        <taxon>Ascomycota</taxon>
        <taxon>Pezizomycotina</taxon>
        <taxon>Eurotiomycetes</taxon>
        <taxon>Eurotiomycetidae</taxon>
        <taxon>Eurotiales</taxon>
        <taxon>Aspergillaceae</taxon>
        <taxon>Aspergillus</taxon>
        <taxon>Aspergillus subgen. Circumdati</taxon>
    </lineage>
</organism>
<feature type="transmembrane region" description="Helical" evidence="1">
    <location>
        <begin position="86"/>
        <end position="109"/>
    </location>
</feature>
<evidence type="ECO:0000256" key="1">
    <source>
        <dbReference type="SAM" id="Phobius"/>
    </source>
</evidence>
<protein>
    <submittedName>
        <fullName evidence="2">Uncharacterized protein</fullName>
    </submittedName>
</protein>
<proteinExistence type="predicted"/>
<dbReference type="EMBL" id="ML741887">
    <property type="protein sequence ID" value="KAE8320981.1"/>
    <property type="molecule type" value="Genomic_DNA"/>
</dbReference>
<feature type="non-terminal residue" evidence="2">
    <location>
        <position position="181"/>
    </location>
</feature>
<keyword evidence="3" id="KW-1185">Reference proteome</keyword>
<dbReference type="AlphaFoldDB" id="A0A5N6WJG8"/>
<reference evidence="3" key="1">
    <citation type="submission" date="2019-04" db="EMBL/GenBank/DDBJ databases">
        <title>Friends and foes A comparative genomics studyof 23 Aspergillus species from section Flavi.</title>
        <authorList>
            <consortium name="DOE Joint Genome Institute"/>
            <person name="Kjaerbolling I."/>
            <person name="Vesth T."/>
            <person name="Frisvad J.C."/>
            <person name="Nybo J.L."/>
            <person name="Theobald S."/>
            <person name="Kildgaard S."/>
            <person name="Isbrandt T."/>
            <person name="Kuo A."/>
            <person name="Sato A."/>
            <person name="Lyhne E.K."/>
            <person name="Kogle M.E."/>
            <person name="Wiebenga A."/>
            <person name="Kun R.S."/>
            <person name="Lubbers R.J."/>
            <person name="Makela M.R."/>
            <person name="Barry K."/>
            <person name="Chovatia M."/>
            <person name="Clum A."/>
            <person name="Daum C."/>
            <person name="Haridas S."/>
            <person name="He G."/>
            <person name="LaButti K."/>
            <person name="Lipzen A."/>
            <person name="Mondo S."/>
            <person name="Riley R."/>
            <person name="Salamov A."/>
            <person name="Simmons B.A."/>
            <person name="Magnuson J.K."/>
            <person name="Henrissat B."/>
            <person name="Mortensen U.H."/>
            <person name="Larsen T.O."/>
            <person name="Devries R.P."/>
            <person name="Grigoriev I.V."/>
            <person name="Machida M."/>
            <person name="Baker S.E."/>
            <person name="Andersen M.R."/>
        </authorList>
    </citation>
    <scope>NUCLEOTIDE SEQUENCE [LARGE SCALE GENOMIC DNA]</scope>
    <source>
        <strain evidence="3">CBS 130017</strain>
    </source>
</reference>
<keyword evidence="1" id="KW-0472">Membrane</keyword>
<gene>
    <name evidence="2" type="ORF">BDV39DRAFT_186758</name>
</gene>
<dbReference type="Proteomes" id="UP000325945">
    <property type="component" value="Unassembled WGS sequence"/>
</dbReference>
<sequence>MINSSPSIITYTFSSASSSSSHSFPYREATSLPLPLFLSPSQLSSSHISQGKKKRTILPLFLPRGNCLLVYNSYPLINLTPPLVFLYHLSLHTFPIIGFIFCHLVKFSFLSGTRKRDEKTTSLIRESCLPSTRRTHISCYPLRLLGLRRSTPAHQTQTTNRVYLRIRNLTVKFRCANLALD</sequence>
<accession>A0A5N6WJG8</accession>
<evidence type="ECO:0000313" key="3">
    <source>
        <dbReference type="Proteomes" id="UP000325945"/>
    </source>
</evidence>